<keyword evidence="1" id="KW-0378">Hydrolase</keyword>
<dbReference type="Pfam" id="PF06296">
    <property type="entry name" value="RelE"/>
    <property type="match status" value="1"/>
</dbReference>
<protein>
    <submittedName>
        <fullName evidence="1">mRNA-degrading endonuclease RelE, toxin component of the RelBE toxin-antitoxin system</fullName>
    </submittedName>
</protein>
<name>A0A1M5G1L6_9FLAO</name>
<dbReference type="OrthoDB" id="1364255at2"/>
<keyword evidence="1" id="KW-0540">Nuclease</keyword>
<evidence type="ECO:0000313" key="1">
    <source>
        <dbReference type="EMBL" id="SHF97655.1"/>
    </source>
</evidence>
<dbReference type="InterPro" id="IPR009387">
    <property type="entry name" value="HigB-2"/>
</dbReference>
<evidence type="ECO:0000313" key="2">
    <source>
        <dbReference type="Proteomes" id="UP000184020"/>
    </source>
</evidence>
<reference evidence="2" key="1">
    <citation type="submission" date="2016-11" db="EMBL/GenBank/DDBJ databases">
        <authorList>
            <person name="Varghese N."/>
            <person name="Submissions S."/>
        </authorList>
    </citation>
    <scope>NUCLEOTIDE SEQUENCE [LARGE SCALE GENOMIC DNA]</scope>
    <source>
        <strain evidence="2">DSM 17659</strain>
    </source>
</reference>
<organism evidence="1 2">
    <name type="scientific">Flavobacterium micromati</name>
    <dbReference type="NCBI Taxonomy" id="229205"/>
    <lineage>
        <taxon>Bacteria</taxon>
        <taxon>Pseudomonadati</taxon>
        <taxon>Bacteroidota</taxon>
        <taxon>Flavobacteriia</taxon>
        <taxon>Flavobacteriales</taxon>
        <taxon>Flavobacteriaceae</taxon>
        <taxon>Flavobacterium</taxon>
    </lineage>
</organism>
<keyword evidence="2" id="KW-1185">Reference proteome</keyword>
<keyword evidence="1" id="KW-0255">Endonuclease</keyword>
<dbReference type="EMBL" id="FQWF01000001">
    <property type="protein sequence ID" value="SHF97655.1"/>
    <property type="molecule type" value="Genomic_DNA"/>
</dbReference>
<dbReference type="AlphaFoldDB" id="A0A1M5G1L6"/>
<proteinExistence type="predicted"/>
<dbReference type="GO" id="GO:0004519">
    <property type="term" value="F:endonuclease activity"/>
    <property type="evidence" value="ECO:0007669"/>
    <property type="project" value="UniProtKB-KW"/>
</dbReference>
<gene>
    <name evidence="1" type="ORF">SAMN05444372_101404</name>
</gene>
<accession>A0A1M5G1L6</accession>
<dbReference type="Proteomes" id="UP000184020">
    <property type="component" value="Unassembled WGS sequence"/>
</dbReference>
<dbReference type="InterPro" id="IPR035093">
    <property type="entry name" value="RelE/ParE_toxin_dom_sf"/>
</dbReference>
<dbReference type="Gene3D" id="3.30.2310.20">
    <property type="entry name" value="RelE-like"/>
    <property type="match status" value="1"/>
</dbReference>
<dbReference type="RefSeq" id="WP_073016637.1">
    <property type="nucleotide sequence ID" value="NZ_FQWF01000001.1"/>
</dbReference>
<sequence>MSYNIIPTPDFKKFFKKLYKKYPSLKDNLGELIEKLEEDYQTGTSLGSNLFKIRLAIESKNKGKSAGARVIYFLLADNNEIYLIHIFDKGQFENIPKHILLELLKNAGLL</sequence>